<feature type="signal peptide" evidence="2">
    <location>
        <begin position="1"/>
        <end position="19"/>
    </location>
</feature>
<gene>
    <name evidence="4" type="ORF">CXU22_09880</name>
</gene>
<dbReference type="RefSeq" id="WP_102715041.1">
    <property type="nucleotide sequence ID" value="NZ_PJKA01000013.1"/>
</dbReference>
<accession>A0A2N8HAS1</accession>
<dbReference type="EMBL" id="PJKA01000013">
    <property type="protein sequence ID" value="PNC16953.1"/>
    <property type="molecule type" value="Genomic_DNA"/>
</dbReference>
<reference evidence="4 5" key="1">
    <citation type="journal article" date="2017" name="BMC Genomics">
        <title>Genome sequencing of 39 Akkermansia muciniphila isolates reveals its population structure, genomic and functional diverisity, and global distribution in mammalian gut microbiotas.</title>
        <authorList>
            <person name="Guo X."/>
            <person name="Li S."/>
            <person name="Zhang J."/>
            <person name="Wu F."/>
            <person name="Li X."/>
            <person name="Wu D."/>
            <person name="Zhang M."/>
            <person name="Ou Z."/>
            <person name="Jie Z."/>
            <person name="Yan Q."/>
            <person name="Li P."/>
            <person name="Yi J."/>
            <person name="Peng Y."/>
        </authorList>
    </citation>
    <scope>NUCLEOTIDE SEQUENCE [LARGE SCALE GENOMIC DNA]</scope>
    <source>
        <strain evidence="4 5">GP24</strain>
    </source>
</reference>
<dbReference type="PROSITE" id="PS50835">
    <property type="entry name" value="IG_LIKE"/>
    <property type="match status" value="1"/>
</dbReference>
<feature type="chain" id="PRO_5014951399" description="Ig-like domain-containing protein" evidence="2">
    <location>
        <begin position="20"/>
        <end position="553"/>
    </location>
</feature>
<evidence type="ECO:0000259" key="3">
    <source>
        <dbReference type="PROSITE" id="PS50835"/>
    </source>
</evidence>
<dbReference type="OrthoDB" id="9890067at2"/>
<evidence type="ECO:0000256" key="1">
    <source>
        <dbReference type="SAM" id="MobiDB-lite"/>
    </source>
</evidence>
<sequence>MIFTRSLALAALLAPLASAALPPAAEQPRFTVALDDWSISYMNGPGKVGLGISITLQGKGTFVIPSSGEGQLTRLLMQDSTGKETPCDPYQPWGMPGKLNPSHVIGSKSPSSPGSPYKILNFSCGLKELPAPQSEWLRIRGTWTVQFCPDPQRLMLKQTVKPSEEPQTFYLDLPEPNVREDSDIVQADCASNTASIQLKTNEDRTTLSCEAEFPSSASIQGFAILDSTGRPISGLRRAHTPEIEEPKDGKTSISCLYEMEEGAEKPSPSLPRELKIGVVYLPRKHSLDVPIDLTVNPSLSPPSPPRKPVNNPESGLSAQPPAVLQVKLYNWFFYKDAQEPVFLGIHIHTDKNHALMNDMEQQGASYINLSSPGGKTAVRCRVHPPTWGTSTYNMLFFPLPRSLPPGNEGWLLTGELRVPVGEVHTTPARTIPAEPGKKWLFDVPAASEGCPPFQLQATLLSIKPSAKESRVTFKLQGHHGKPHFSGFHVEGGMQVMSNKDPEDETAHLITYSFPQPPGTLSCCVKYIVNPTIIRHPLNMRIGLGGIVPAPPEK</sequence>
<organism evidence="4 5">
    <name type="scientific">Akkermansia muciniphila</name>
    <dbReference type="NCBI Taxonomy" id="239935"/>
    <lineage>
        <taxon>Bacteria</taxon>
        <taxon>Pseudomonadati</taxon>
        <taxon>Verrucomicrobiota</taxon>
        <taxon>Verrucomicrobiia</taxon>
        <taxon>Verrucomicrobiales</taxon>
        <taxon>Akkermansiaceae</taxon>
        <taxon>Akkermansia</taxon>
    </lineage>
</organism>
<proteinExistence type="predicted"/>
<protein>
    <recommendedName>
        <fullName evidence="3">Ig-like domain-containing protein</fullName>
    </recommendedName>
</protein>
<feature type="domain" description="Ig-like" evidence="3">
    <location>
        <begin position="101"/>
        <end position="220"/>
    </location>
</feature>
<evidence type="ECO:0000313" key="4">
    <source>
        <dbReference type="EMBL" id="PNC16953.1"/>
    </source>
</evidence>
<keyword evidence="2" id="KW-0732">Signal</keyword>
<dbReference type="InterPro" id="IPR007110">
    <property type="entry name" value="Ig-like_dom"/>
</dbReference>
<evidence type="ECO:0000313" key="5">
    <source>
        <dbReference type="Proteomes" id="UP000236000"/>
    </source>
</evidence>
<dbReference type="Proteomes" id="UP000236000">
    <property type="component" value="Unassembled WGS sequence"/>
</dbReference>
<name>A0A2N8HAS1_9BACT</name>
<feature type="region of interest" description="Disordered" evidence="1">
    <location>
        <begin position="294"/>
        <end position="317"/>
    </location>
</feature>
<comment type="caution">
    <text evidence="4">The sequence shown here is derived from an EMBL/GenBank/DDBJ whole genome shotgun (WGS) entry which is preliminary data.</text>
</comment>
<dbReference type="AlphaFoldDB" id="A0A2N8HAS1"/>
<evidence type="ECO:0000256" key="2">
    <source>
        <dbReference type="SAM" id="SignalP"/>
    </source>
</evidence>